<dbReference type="Proteomes" id="UP000176445">
    <property type="component" value="Unassembled WGS sequence"/>
</dbReference>
<feature type="chain" id="PRO_5009523569" evidence="2">
    <location>
        <begin position="25"/>
        <end position="141"/>
    </location>
</feature>
<feature type="transmembrane region" description="Helical" evidence="1">
    <location>
        <begin position="40"/>
        <end position="64"/>
    </location>
</feature>
<evidence type="ECO:0000256" key="2">
    <source>
        <dbReference type="SAM" id="SignalP"/>
    </source>
</evidence>
<dbReference type="AlphaFoldDB" id="A0A1F6CS35"/>
<organism evidence="3 4">
    <name type="scientific">Candidatus Kaiserbacteria bacterium RIFCSPHIGHO2_01_FULL_54_36b</name>
    <dbReference type="NCBI Taxonomy" id="1798483"/>
    <lineage>
        <taxon>Bacteria</taxon>
        <taxon>Candidatus Kaiseribacteriota</taxon>
    </lineage>
</organism>
<comment type="caution">
    <text evidence="3">The sequence shown here is derived from an EMBL/GenBank/DDBJ whole genome shotgun (WGS) entry which is preliminary data.</text>
</comment>
<dbReference type="EMBL" id="MFKW01000007">
    <property type="protein sequence ID" value="OGG51999.1"/>
    <property type="molecule type" value="Genomic_DNA"/>
</dbReference>
<protein>
    <submittedName>
        <fullName evidence="3">Uncharacterized protein</fullName>
    </submittedName>
</protein>
<keyword evidence="2" id="KW-0732">Signal</keyword>
<gene>
    <name evidence="3" type="ORF">A2704_00660</name>
</gene>
<keyword evidence="1" id="KW-0812">Transmembrane</keyword>
<reference evidence="3 4" key="1">
    <citation type="journal article" date="2016" name="Nat. Commun.">
        <title>Thousands of microbial genomes shed light on interconnected biogeochemical processes in an aquifer system.</title>
        <authorList>
            <person name="Anantharaman K."/>
            <person name="Brown C.T."/>
            <person name="Hug L.A."/>
            <person name="Sharon I."/>
            <person name="Castelle C.J."/>
            <person name="Probst A.J."/>
            <person name="Thomas B.C."/>
            <person name="Singh A."/>
            <person name="Wilkins M.J."/>
            <person name="Karaoz U."/>
            <person name="Brodie E.L."/>
            <person name="Williams K.H."/>
            <person name="Hubbard S.S."/>
            <person name="Banfield J.F."/>
        </authorList>
    </citation>
    <scope>NUCLEOTIDE SEQUENCE [LARGE SCALE GENOMIC DNA]</scope>
</reference>
<evidence type="ECO:0000256" key="1">
    <source>
        <dbReference type="SAM" id="Phobius"/>
    </source>
</evidence>
<proteinExistence type="predicted"/>
<keyword evidence="1" id="KW-1133">Transmembrane helix</keyword>
<accession>A0A1F6CS35</accession>
<sequence length="141" mass="15527">MPKSLSYLRWVVPLMLALPAFVHAANGDAATGTSFTQAIGLFNVFVGLMLTAALLTYGIGFVIWSTRLGTWPTYRTEAIKIMEWSVVTLFVLVVLLAVVQFFQYHPREAAFVVSVIVAIIVVWIIVYLAAHSGGKKKDDHA</sequence>
<feature type="transmembrane region" description="Helical" evidence="1">
    <location>
        <begin position="84"/>
        <end position="103"/>
    </location>
</feature>
<keyword evidence="1" id="KW-0472">Membrane</keyword>
<feature type="transmembrane region" description="Helical" evidence="1">
    <location>
        <begin position="109"/>
        <end position="130"/>
    </location>
</feature>
<evidence type="ECO:0000313" key="4">
    <source>
        <dbReference type="Proteomes" id="UP000176445"/>
    </source>
</evidence>
<name>A0A1F6CS35_9BACT</name>
<evidence type="ECO:0000313" key="3">
    <source>
        <dbReference type="EMBL" id="OGG51999.1"/>
    </source>
</evidence>
<feature type="signal peptide" evidence="2">
    <location>
        <begin position="1"/>
        <end position="24"/>
    </location>
</feature>